<dbReference type="AlphaFoldDB" id="A0A4R2TF90"/>
<dbReference type="EMBL" id="SLYC01000017">
    <property type="protein sequence ID" value="TCQ02230.1"/>
    <property type="molecule type" value="Genomic_DNA"/>
</dbReference>
<dbReference type="NCBIfam" id="TIGR02988">
    <property type="entry name" value="YaaA_near_RecF"/>
    <property type="match status" value="1"/>
</dbReference>
<dbReference type="CDD" id="cd00165">
    <property type="entry name" value="S4"/>
    <property type="match status" value="1"/>
</dbReference>
<name>A0A4R2TF90_9FIRM</name>
<keyword evidence="1" id="KW-0694">RNA-binding</keyword>
<gene>
    <name evidence="2" type="ORF">EDD79_10175</name>
</gene>
<dbReference type="Pfam" id="PF13275">
    <property type="entry name" value="S4_2"/>
    <property type="match status" value="1"/>
</dbReference>
<evidence type="ECO:0000313" key="3">
    <source>
        <dbReference type="Proteomes" id="UP000295504"/>
    </source>
</evidence>
<protein>
    <submittedName>
        <fullName evidence="2">Ribosome-associated protein</fullName>
    </submittedName>
</protein>
<dbReference type="InterPro" id="IPR014330">
    <property type="entry name" value="RNA-bd_S4-rel_YaaA"/>
</dbReference>
<dbReference type="SUPFAM" id="SSF55174">
    <property type="entry name" value="Alpha-L RNA-binding motif"/>
    <property type="match status" value="1"/>
</dbReference>
<accession>A0A4R2TF90</accession>
<sequence>MIKEIKIENEYIKLDSLLKLSDVVSTGGQAKYYILDGKVIVNGEVTEQRGKKIRVGDIVEVDGVKIKIV</sequence>
<keyword evidence="3" id="KW-1185">Reference proteome</keyword>
<dbReference type="PROSITE" id="PS50889">
    <property type="entry name" value="S4"/>
    <property type="match status" value="1"/>
</dbReference>
<reference evidence="2 3" key="1">
    <citation type="submission" date="2019-03" db="EMBL/GenBank/DDBJ databases">
        <title>Genomic Encyclopedia of Type Strains, Phase IV (KMG-IV): sequencing the most valuable type-strain genomes for metagenomic binning, comparative biology and taxonomic classification.</title>
        <authorList>
            <person name="Goeker M."/>
        </authorList>
    </citation>
    <scope>NUCLEOTIDE SEQUENCE [LARGE SCALE GENOMIC DNA]</scope>
    <source>
        <strain evidence="2 3">DSM 100013</strain>
    </source>
</reference>
<dbReference type="RefSeq" id="WP_330571415.1">
    <property type="nucleotide sequence ID" value="NZ_CP058648.1"/>
</dbReference>
<dbReference type="Gene3D" id="3.10.290.10">
    <property type="entry name" value="RNA-binding S4 domain"/>
    <property type="match status" value="1"/>
</dbReference>
<organism evidence="2 3">
    <name type="scientific">Serpentinicella alkaliphila</name>
    <dbReference type="NCBI Taxonomy" id="1734049"/>
    <lineage>
        <taxon>Bacteria</taxon>
        <taxon>Bacillati</taxon>
        <taxon>Bacillota</taxon>
        <taxon>Clostridia</taxon>
        <taxon>Peptostreptococcales</taxon>
        <taxon>Natronincolaceae</taxon>
        <taxon>Serpentinicella</taxon>
    </lineage>
</organism>
<dbReference type="Proteomes" id="UP000295504">
    <property type="component" value="Unassembled WGS sequence"/>
</dbReference>
<dbReference type="GO" id="GO:0003723">
    <property type="term" value="F:RNA binding"/>
    <property type="evidence" value="ECO:0007669"/>
    <property type="project" value="UniProtKB-KW"/>
</dbReference>
<proteinExistence type="predicted"/>
<evidence type="ECO:0000313" key="2">
    <source>
        <dbReference type="EMBL" id="TCQ02230.1"/>
    </source>
</evidence>
<dbReference type="InterPro" id="IPR036986">
    <property type="entry name" value="S4_RNA-bd_sf"/>
</dbReference>
<evidence type="ECO:0000256" key="1">
    <source>
        <dbReference type="PROSITE-ProRule" id="PRU00182"/>
    </source>
</evidence>
<comment type="caution">
    <text evidence="2">The sequence shown here is derived from an EMBL/GenBank/DDBJ whole genome shotgun (WGS) entry which is preliminary data.</text>
</comment>